<dbReference type="SUPFAM" id="SSF52218">
    <property type="entry name" value="Flavoproteins"/>
    <property type="match status" value="1"/>
</dbReference>
<sequence>MKIYYFSSTGNSLYIAKRLKEELNEDIELISMSKALKNNDFTCDNDVVGLIYPIHCGSLPIVVLNFLKELKLKQDSYVFAIGVSGGGEAKSSFAHINEIIKDTNILSNCVCIKYISNYVRAGRNPSEERAITAIKRNEETLKEFINEIKLRKIKKLNYKFGINKILYFSWKNIYKSKDKNFRVNTECIGCEVCKNVCPVNNIIMENNKPKWNGKCTDCMACINLCPKKAINIGKSTINKNRYKNPYINMNELMS</sequence>
<feature type="domain" description="4Fe-4S ferredoxin-type" evidence="1">
    <location>
        <begin position="208"/>
        <end position="235"/>
    </location>
</feature>
<protein>
    <submittedName>
        <fullName evidence="2">Electron transport complex subunit RsxB</fullName>
    </submittedName>
</protein>
<dbReference type="PROSITE" id="PS00198">
    <property type="entry name" value="4FE4S_FER_1"/>
    <property type="match status" value="2"/>
</dbReference>
<dbReference type="Gene3D" id="3.30.70.20">
    <property type="match status" value="1"/>
</dbReference>
<dbReference type="AlphaFoldDB" id="A0A644XDG4"/>
<organism evidence="2">
    <name type="scientific">bioreactor metagenome</name>
    <dbReference type="NCBI Taxonomy" id="1076179"/>
    <lineage>
        <taxon>unclassified sequences</taxon>
        <taxon>metagenomes</taxon>
        <taxon>ecological metagenomes</taxon>
    </lineage>
</organism>
<dbReference type="SUPFAM" id="SSF54862">
    <property type="entry name" value="4Fe-4S ferredoxins"/>
    <property type="match status" value="1"/>
</dbReference>
<dbReference type="Gene3D" id="3.40.50.360">
    <property type="match status" value="1"/>
</dbReference>
<dbReference type="Pfam" id="PF12724">
    <property type="entry name" value="Flavodoxin_5"/>
    <property type="match status" value="1"/>
</dbReference>
<reference evidence="2" key="1">
    <citation type="submission" date="2019-08" db="EMBL/GenBank/DDBJ databases">
        <authorList>
            <person name="Kucharzyk K."/>
            <person name="Murdoch R.W."/>
            <person name="Higgins S."/>
            <person name="Loffler F."/>
        </authorList>
    </citation>
    <scope>NUCLEOTIDE SEQUENCE</scope>
</reference>
<feature type="domain" description="4Fe-4S ferredoxin-type" evidence="1">
    <location>
        <begin position="179"/>
        <end position="207"/>
    </location>
</feature>
<gene>
    <name evidence="2" type="primary">rsxB_58</name>
    <name evidence="2" type="ORF">SDC9_60168</name>
</gene>
<proteinExistence type="predicted"/>
<dbReference type="NCBIfam" id="NF038196">
    <property type="entry name" value="ferrodoxin_EFR1"/>
    <property type="match status" value="1"/>
</dbReference>
<accession>A0A644XDG4</accession>
<evidence type="ECO:0000313" key="2">
    <source>
        <dbReference type="EMBL" id="MPM13808.1"/>
    </source>
</evidence>
<dbReference type="InterPro" id="IPR029039">
    <property type="entry name" value="Flavoprotein-like_sf"/>
</dbReference>
<comment type="caution">
    <text evidence="2">The sequence shown here is derived from an EMBL/GenBank/DDBJ whole genome shotgun (WGS) entry which is preliminary data.</text>
</comment>
<dbReference type="PROSITE" id="PS51379">
    <property type="entry name" value="4FE4S_FER_2"/>
    <property type="match status" value="2"/>
</dbReference>
<dbReference type="Pfam" id="PF13237">
    <property type="entry name" value="Fer4_10"/>
    <property type="match status" value="1"/>
</dbReference>
<evidence type="ECO:0000259" key="1">
    <source>
        <dbReference type="PROSITE" id="PS51379"/>
    </source>
</evidence>
<dbReference type="InterPro" id="IPR026816">
    <property type="entry name" value="Flavodoxin_dom"/>
</dbReference>
<dbReference type="InterPro" id="IPR047964">
    <property type="entry name" value="EFR1-like"/>
</dbReference>
<dbReference type="EMBL" id="VSSQ01002176">
    <property type="protein sequence ID" value="MPM13808.1"/>
    <property type="molecule type" value="Genomic_DNA"/>
</dbReference>
<dbReference type="InterPro" id="IPR017896">
    <property type="entry name" value="4Fe4S_Fe-S-bd"/>
</dbReference>
<dbReference type="InterPro" id="IPR017900">
    <property type="entry name" value="4Fe4S_Fe_S_CS"/>
</dbReference>
<name>A0A644XDG4_9ZZZZ</name>